<dbReference type="EMBL" id="QXGC01002355">
    <property type="protein sequence ID" value="KAE9187239.1"/>
    <property type="molecule type" value="Genomic_DNA"/>
</dbReference>
<comment type="caution">
    <text evidence="2">The sequence shown here is derived from an EMBL/GenBank/DDBJ whole genome shotgun (WGS) entry which is preliminary data.</text>
</comment>
<gene>
    <name evidence="2" type="ORF">PF004_g22857</name>
</gene>
<protein>
    <submittedName>
        <fullName evidence="2">Uncharacterized protein</fullName>
    </submittedName>
</protein>
<evidence type="ECO:0000313" key="3">
    <source>
        <dbReference type="Proteomes" id="UP000476176"/>
    </source>
</evidence>
<proteinExistence type="predicted"/>
<organism evidence="2 3">
    <name type="scientific">Phytophthora fragariae</name>
    <dbReference type="NCBI Taxonomy" id="53985"/>
    <lineage>
        <taxon>Eukaryota</taxon>
        <taxon>Sar</taxon>
        <taxon>Stramenopiles</taxon>
        <taxon>Oomycota</taxon>
        <taxon>Peronosporomycetes</taxon>
        <taxon>Peronosporales</taxon>
        <taxon>Peronosporaceae</taxon>
        <taxon>Phytophthora</taxon>
    </lineage>
</organism>
<evidence type="ECO:0000256" key="1">
    <source>
        <dbReference type="SAM" id="MobiDB-lite"/>
    </source>
</evidence>
<feature type="region of interest" description="Disordered" evidence="1">
    <location>
        <begin position="1"/>
        <end position="24"/>
    </location>
</feature>
<feature type="compositionally biased region" description="Polar residues" evidence="1">
    <location>
        <begin position="1"/>
        <end position="14"/>
    </location>
</feature>
<name>A0A6G0MZT5_9STRA</name>
<sequence length="106" mass="11797">MQSKAEFNSITKKSSLVEKPSKAYANDTARRGARWGLPSANFTTISPGPSRTRTCDWRRARQSSRMKFFVAPESSNARSGRSAPATWRLMRISLESPFVVVALKCA</sequence>
<evidence type="ECO:0000313" key="2">
    <source>
        <dbReference type="EMBL" id="KAE9187239.1"/>
    </source>
</evidence>
<dbReference type="Proteomes" id="UP000476176">
    <property type="component" value="Unassembled WGS sequence"/>
</dbReference>
<dbReference type="AlphaFoldDB" id="A0A6G0MZT5"/>
<reference evidence="2 3" key="1">
    <citation type="submission" date="2018-09" db="EMBL/GenBank/DDBJ databases">
        <title>Genomic investigation of the strawberry pathogen Phytophthora fragariae indicates pathogenicity is determined by transcriptional variation in three key races.</title>
        <authorList>
            <person name="Adams T.M."/>
            <person name="Armitage A.D."/>
            <person name="Sobczyk M.K."/>
            <person name="Bates H.J."/>
            <person name="Dunwell J.M."/>
            <person name="Nellist C.F."/>
            <person name="Harrison R.J."/>
        </authorList>
    </citation>
    <scope>NUCLEOTIDE SEQUENCE [LARGE SCALE GENOMIC DNA]</scope>
    <source>
        <strain evidence="2 3">BC-23</strain>
    </source>
</reference>
<accession>A0A6G0MZT5</accession>